<dbReference type="AlphaFoldDB" id="A0A1S3JK01"/>
<dbReference type="CDD" id="cd09275">
    <property type="entry name" value="RNase_HI_RT_DIRS1"/>
    <property type="match status" value="1"/>
</dbReference>
<dbReference type="GO" id="GO:0003676">
    <property type="term" value="F:nucleic acid binding"/>
    <property type="evidence" value="ECO:0007669"/>
    <property type="project" value="InterPro"/>
</dbReference>
<dbReference type="InParanoid" id="A0A1S3JK01"/>
<dbReference type="Proteomes" id="UP000085678">
    <property type="component" value="Unplaced"/>
</dbReference>
<evidence type="ECO:0000313" key="1">
    <source>
        <dbReference type="Proteomes" id="UP000085678"/>
    </source>
</evidence>
<gene>
    <name evidence="2" type="primary">LOC106173608</name>
</gene>
<accession>A0A1S3JK01</accession>
<dbReference type="Gene3D" id="3.30.420.10">
    <property type="entry name" value="Ribonuclease H-like superfamily/Ribonuclease H"/>
    <property type="match status" value="1"/>
</dbReference>
<dbReference type="InterPro" id="IPR052055">
    <property type="entry name" value="Hepadnavirus_pol/RT"/>
</dbReference>
<reference evidence="2" key="1">
    <citation type="submission" date="2025-08" db="UniProtKB">
        <authorList>
            <consortium name="RefSeq"/>
        </authorList>
    </citation>
    <scope>IDENTIFICATION</scope>
    <source>
        <tissue evidence="2">Gonads</tissue>
    </source>
</reference>
<organism evidence="1 2">
    <name type="scientific">Lingula anatina</name>
    <name type="common">Brachiopod</name>
    <name type="synonym">Lingula unguis</name>
    <dbReference type="NCBI Taxonomy" id="7574"/>
    <lineage>
        <taxon>Eukaryota</taxon>
        <taxon>Metazoa</taxon>
        <taxon>Spiralia</taxon>
        <taxon>Lophotrochozoa</taxon>
        <taxon>Brachiopoda</taxon>
        <taxon>Linguliformea</taxon>
        <taxon>Lingulata</taxon>
        <taxon>Lingulida</taxon>
        <taxon>Linguloidea</taxon>
        <taxon>Lingulidae</taxon>
        <taxon>Lingula</taxon>
    </lineage>
</organism>
<keyword evidence="1" id="KW-1185">Reference proteome</keyword>
<dbReference type="GeneID" id="106173608"/>
<dbReference type="InterPro" id="IPR036397">
    <property type="entry name" value="RNaseH_sf"/>
</dbReference>
<evidence type="ECO:0000313" key="2">
    <source>
        <dbReference type="RefSeq" id="XP_013410234.1"/>
    </source>
</evidence>
<protein>
    <submittedName>
        <fullName evidence="2">Uncharacterized protein LOC106173608</fullName>
    </submittedName>
</protein>
<sequence>MDIMENISNTSARSLARITGKIISLYIVFGDVTRLMTRNMHQVINDRRNWDGIEDLKDKSDLRNELKFWLSNIDRLNRRVMFVEDVPKILGFSDASEHACGGYLIRCNSEICHKMWSDSEKKRSSTWRKLKALFMSLQSFTKFIKNRKIGWFTDNQNVVRIVQTGSTKVHLQTLALNIFNFCVENDIILQIKWIPRTQNAKADFISKIIDTDDWEVTENFFNFMNKKWGSYTIDRFANYENTKVTRFNSKFWNPNTEAVDAFLQDWSNENNWLVPPVALVPKVINHLLGCKAKGTLVVPDWKSATFWPLLQDENSKWKWYIKDIIKFKNGCDICKQGKNKNSYIGSKNFKHQILAIRIDCSE</sequence>
<proteinExistence type="predicted"/>
<dbReference type="RefSeq" id="XP_013410234.1">
    <property type="nucleotide sequence ID" value="XM_013554780.2"/>
</dbReference>
<name>A0A1S3JK01_LINAN</name>
<dbReference type="PANTHER" id="PTHR33050">
    <property type="entry name" value="REVERSE TRANSCRIPTASE DOMAIN-CONTAINING PROTEIN"/>
    <property type="match status" value="1"/>
</dbReference>
<dbReference type="OrthoDB" id="6128509at2759"/>
<dbReference type="PANTHER" id="PTHR33050:SF7">
    <property type="entry name" value="RIBONUCLEASE H"/>
    <property type="match status" value="1"/>
</dbReference>
<dbReference type="KEGG" id="lak:106173608"/>